<proteinExistence type="predicted"/>
<evidence type="ECO:0000256" key="1">
    <source>
        <dbReference type="SAM" id="SignalP"/>
    </source>
</evidence>
<organism evidence="2 3">
    <name type="scientific">Curvularia clavata</name>
    <dbReference type="NCBI Taxonomy" id="95742"/>
    <lineage>
        <taxon>Eukaryota</taxon>
        <taxon>Fungi</taxon>
        <taxon>Dikarya</taxon>
        <taxon>Ascomycota</taxon>
        <taxon>Pezizomycotina</taxon>
        <taxon>Dothideomycetes</taxon>
        <taxon>Pleosporomycetidae</taxon>
        <taxon>Pleosporales</taxon>
        <taxon>Pleosporineae</taxon>
        <taxon>Pleosporaceae</taxon>
        <taxon>Curvularia</taxon>
    </lineage>
</organism>
<gene>
    <name evidence="2" type="ORF">yc1106_10047</name>
</gene>
<protein>
    <submittedName>
        <fullName evidence="2">Uncharacterized protein</fullName>
    </submittedName>
</protein>
<dbReference type="OrthoDB" id="3489571at2759"/>
<reference evidence="2" key="1">
    <citation type="submission" date="2021-12" db="EMBL/GenBank/DDBJ databases">
        <title>Curvularia clavata genome.</title>
        <authorList>
            <person name="Cao Y."/>
        </authorList>
    </citation>
    <scope>NUCLEOTIDE SEQUENCE</scope>
    <source>
        <strain evidence="2">Yc1106</strain>
    </source>
</reference>
<dbReference type="EMBL" id="CP089281">
    <property type="protein sequence ID" value="USP82773.1"/>
    <property type="molecule type" value="Genomic_DNA"/>
</dbReference>
<name>A0A9Q8ZMJ5_CURCL</name>
<accession>A0A9Q8ZMJ5</accession>
<feature type="chain" id="PRO_5040387886" evidence="1">
    <location>
        <begin position="20"/>
        <end position="105"/>
    </location>
</feature>
<feature type="signal peptide" evidence="1">
    <location>
        <begin position="1"/>
        <end position="19"/>
    </location>
</feature>
<dbReference type="VEuPathDB" id="FungiDB:yc1106_10047"/>
<dbReference type="Proteomes" id="UP001056012">
    <property type="component" value="Chromosome 8"/>
</dbReference>
<keyword evidence="1" id="KW-0732">Signal</keyword>
<sequence length="105" mass="11381">MQLSVTLALLFPLLNVASAAVHNAGICVDWVNKAAVYNADATEKACGNYKMRNKGDEQWNQCPDCLMKDMGGLNVCNSDGWHIGGDELDYYCKLNGAQGSYATKS</sequence>
<evidence type="ECO:0000313" key="2">
    <source>
        <dbReference type="EMBL" id="USP82773.1"/>
    </source>
</evidence>
<dbReference type="AlphaFoldDB" id="A0A9Q8ZMJ5"/>
<keyword evidence="3" id="KW-1185">Reference proteome</keyword>
<evidence type="ECO:0000313" key="3">
    <source>
        <dbReference type="Proteomes" id="UP001056012"/>
    </source>
</evidence>